<sequence length="139" mass="15845">MHQPYVLIHQARPSHQILLHQALNAQGMFRVRISETSADLDACLNADHRPDLLILDHAMPTRAGLALLEQQHRTRALLFVGQATPKRRNLAQEARNRGLWVLAELSWPLSMPCLQRALQALQVRPWRRIQTVTSAPHAH</sequence>
<proteinExistence type="predicted"/>
<dbReference type="RefSeq" id="WP_054573209.1">
    <property type="nucleotide sequence ID" value="NZ_LKKS01000112.1"/>
</dbReference>
<dbReference type="GO" id="GO:0016301">
    <property type="term" value="F:kinase activity"/>
    <property type="evidence" value="ECO:0007669"/>
    <property type="project" value="UniProtKB-KW"/>
</dbReference>
<dbReference type="EMBL" id="LKKS01000112">
    <property type="protein sequence ID" value="KPM61821.1"/>
    <property type="molecule type" value="Genomic_DNA"/>
</dbReference>
<protein>
    <submittedName>
        <fullName evidence="1">Histidine kinase</fullName>
    </submittedName>
</protein>
<name>A0A0P7D0G9_PSEPU</name>
<evidence type="ECO:0000313" key="2">
    <source>
        <dbReference type="Proteomes" id="UP000050437"/>
    </source>
</evidence>
<dbReference type="Gene3D" id="3.40.50.2300">
    <property type="match status" value="1"/>
</dbReference>
<dbReference type="InterPro" id="IPR011006">
    <property type="entry name" value="CheY-like_superfamily"/>
</dbReference>
<evidence type="ECO:0000313" key="1">
    <source>
        <dbReference type="EMBL" id="KPM61821.1"/>
    </source>
</evidence>
<dbReference type="SUPFAM" id="SSF52172">
    <property type="entry name" value="CheY-like"/>
    <property type="match status" value="1"/>
</dbReference>
<keyword evidence="1" id="KW-0808">Transferase</keyword>
<dbReference type="Proteomes" id="UP000050437">
    <property type="component" value="Unassembled WGS sequence"/>
</dbReference>
<keyword evidence="1" id="KW-0418">Kinase</keyword>
<accession>A0A0P7D0G9</accession>
<organism evidence="1 2">
    <name type="scientific">Pseudomonas putida</name>
    <name type="common">Arthrobacter siderocapsulatus</name>
    <dbReference type="NCBI Taxonomy" id="303"/>
    <lineage>
        <taxon>Bacteria</taxon>
        <taxon>Pseudomonadati</taxon>
        <taxon>Pseudomonadota</taxon>
        <taxon>Gammaproteobacteria</taxon>
        <taxon>Pseudomonadales</taxon>
        <taxon>Pseudomonadaceae</taxon>
        <taxon>Pseudomonas</taxon>
    </lineage>
</organism>
<comment type="caution">
    <text evidence="1">The sequence shown here is derived from an EMBL/GenBank/DDBJ whole genome shotgun (WGS) entry which is preliminary data.</text>
</comment>
<reference evidence="1 2" key="1">
    <citation type="submission" date="2015-10" db="EMBL/GenBank/DDBJ databases">
        <title>Pseudomonas putida clinical strains.</title>
        <authorList>
            <person name="Molina L."/>
            <person name="Udaondo Z."/>
        </authorList>
    </citation>
    <scope>NUCLEOTIDE SEQUENCE [LARGE SCALE GENOMIC DNA]</scope>
    <source>
        <strain evidence="1 2">HB13667</strain>
    </source>
</reference>
<gene>
    <name evidence="1" type="ORF">HB13667_19050</name>
</gene>
<dbReference type="AlphaFoldDB" id="A0A0P7D0G9"/>